<dbReference type="AlphaFoldDB" id="A0A812G1J6"/>
<comment type="caution">
    <text evidence="2">The sequence shown here is derived from an EMBL/GenBank/DDBJ whole genome shotgun (WGS) entry which is preliminary data.</text>
</comment>
<evidence type="ECO:0008006" key="4">
    <source>
        <dbReference type="Google" id="ProtNLM"/>
    </source>
</evidence>
<dbReference type="Pfam" id="PF22586">
    <property type="entry name" value="ANCHR-like_BBOX"/>
    <property type="match status" value="1"/>
</dbReference>
<feature type="compositionally biased region" description="Low complexity" evidence="1">
    <location>
        <begin position="18"/>
        <end position="34"/>
    </location>
</feature>
<protein>
    <recommendedName>
        <fullName evidence="4">B box-type domain-containing protein</fullName>
    </recommendedName>
</protein>
<accession>A0A812G1J6</accession>
<evidence type="ECO:0000313" key="2">
    <source>
        <dbReference type="EMBL" id="CAE6910379.1"/>
    </source>
</evidence>
<evidence type="ECO:0000313" key="3">
    <source>
        <dbReference type="Proteomes" id="UP000604046"/>
    </source>
</evidence>
<evidence type="ECO:0000256" key="1">
    <source>
        <dbReference type="SAM" id="MobiDB-lite"/>
    </source>
</evidence>
<organism evidence="2 3">
    <name type="scientific">Symbiodinium natans</name>
    <dbReference type="NCBI Taxonomy" id="878477"/>
    <lineage>
        <taxon>Eukaryota</taxon>
        <taxon>Sar</taxon>
        <taxon>Alveolata</taxon>
        <taxon>Dinophyceae</taxon>
        <taxon>Suessiales</taxon>
        <taxon>Symbiodiniaceae</taxon>
        <taxon>Symbiodinium</taxon>
    </lineage>
</organism>
<feature type="compositionally biased region" description="Basic and acidic residues" evidence="1">
    <location>
        <begin position="1"/>
        <end position="10"/>
    </location>
</feature>
<reference evidence="2" key="1">
    <citation type="submission" date="2021-02" db="EMBL/GenBank/DDBJ databases">
        <authorList>
            <person name="Dougan E. K."/>
            <person name="Rhodes N."/>
            <person name="Thang M."/>
            <person name="Chan C."/>
        </authorList>
    </citation>
    <scope>NUCLEOTIDE SEQUENCE</scope>
</reference>
<feature type="region of interest" description="Disordered" evidence="1">
    <location>
        <begin position="1"/>
        <end position="38"/>
    </location>
</feature>
<dbReference type="Proteomes" id="UP000604046">
    <property type="component" value="Unassembled WGS sequence"/>
</dbReference>
<name>A0A812G1J6_9DINO</name>
<dbReference type="OrthoDB" id="6226111at2759"/>
<proteinExistence type="predicted"/>
<keyword evidence="3" id="KW-1185">Reference proteome</keyword>
<sequence>MPTADTEKKVNMQRTYSDPDLPQLLPLPARPSSSYEPRPKVKEAAQFTDDVMQAMAEKLGINVMSQPEFNWVIRDCLLSLRDEGWTCQVRSGDLEYCYKYKDETRPYHPIAEAHRKLAERLMASQSDLQMKHLDPHYRVRHHVYRAIMGEKDVRRVCTPKLIEEIMKDLDVSPSDEPYLIRRIKTSVEDAYFRYKRTGKFQTTIENCVDVESLVVNLELDRVGFMKKISPSGLLYCVECQTSLGDVISAGCHDVLCNQCAVETHSTGNRQDAPLVFIEQAVCAECTTKSALVRCQDCVELFCYDCFKLTHAAGKRKRHCVGLPQRTFCFECDTREAVSREKILHALASLMANKDAAYVAGVRNRAAKGNLQIKGQSITEEIVDEALTRLPKAEEKTKPLEPPAAVGARWTPSSASIASIVSKALMECEDAEQYMERVRVVGDAKVAVLPKPDVNTTPTGEFLCSEEWADTVARMVNRKDGRVYVRLRNFSGWVSSRSRNDYNKVVLDVEEGKPSLEPGTAQVIAMSRAMRLLPHMTQEGYQISNASGTKVRRFRTTVITPKLRPT</sequence>
<gene>
    <name evidence="2" type="ORF">SNAT2548_LOCUS99</name>
</gene>
<dbReference type="EMBL" id="CAJNDS010000001">
    <property type="protein sequence ID" value="CAE6910379.1"/>
    <property type="molecule type" value="Genomic_DNA"/>
</dbReference>